<feature type="transmembrane region" description="Helical" evidence="16">
    <location>
        <begin position="91"/>
        <end position="114"/>
    </location>
</feature>
<evidence type="ECO:0000256" key="4">
    <source>
        <dbReference type="ARBA" id="ARBA00013170"/>
    </source>
</evidence>
<dbReference type="InterPro" id="IPR043130">
    <property type="entry name" value="CDP-OH_PTrfase_TM_dom"/>
</dbReference>
<feature type="transmembrane region" description="Helical" evidence="16">
    <location>
        <begin position="36"/>
        <end position="56"/>
    </location>
</feature>
<dbReference type="PANTHER" id="PTHR14269">
    <property type="entry name" value="CDP-DIACYLGLYCEROL--GLYCEROL-3-PHOSPHATE 3-PHOSPHATIDYLTRANSFERASE-RELATED"/>
    <property type="match status" value="1"/>
</dbReference>
<keyword evidence="8 16" id="KW-0812">Transmembrane</keyword>
<dbReference type="Gene3D" id="1.20.120.1760">
    <property type="match status" value="1"/>
</dbReference>
<comment type="pathway">
    <text evidence="2">Phospholipid metabolism; phosphatidylglycerol biosynthesis; phosphatidylglycerol from CDP-diacylglycerol: step 1/2.</text>
</comment>
<evidence type="ECO:0000256" key="11">
    <source>
        <dbReference type="ARBA" id="ARBA00023136"/>
    </source>
</evidence>
<evidence type="ECO:0000256" key="2">
    <source>
        <dbReference type="ARBA" id="ARBA00005042"/>
    </source>
</evidence>
<comment type="similarity">
    <text evidence="3 15">Belongs to the CDP-alcohol phosphatidyltransferase class-I family.</text>
</comment>
<dbReference type="eggNOG" id="COG0558">
    <property type="taxonomic scope" value="Bacteria"/>
</dbReference>
<sequence length="185" mass="21577">MLRKILRKSWGPNVLTGARCFMGFWVGMRLRNTLDWTLMIALLCIMLTDVLDGWWARSYQLTSKLGSVLDPLADKVMIISVLFGLTKHEVLPAWFFYLALIKEIILIFGSIYGLRWYKRLPLNAVRWGKIAMLAQCILILLSTSRILYPWYHIGYDLCLWTVTLLMSVALVTYIVKSREFYCEKI</sequence>
<dbReference type="Pfam" id="PF01066">
    <property type="entry name" value="CDP-OH_P_transf"/>
    <property type="match status" value="1"/>
</dbReference>
<evidence type="ECO:0000256" key="7">
    <source>
        <dbReference type="ARBA" id="ARBA00022679"/>
    </source>
</evidence>
<comment type="catalytic activity">
    <reaction evidence="14">
        <text>a CDP-1,2-diacyl-sn-glycerol + sn-glycerol 3-phosphate = a 1,2-diacyl-sn-glycero-3-phospho-(1'-sn-glycero-3'-phosphate) + CMP + H(+)</text>
        <dbReference type="Rhea" id="RHEA:12593"/>
        <dbReference type="ChEBI" id="CHEBI:15378"/>
        <dbReference type="ChEBI" id="CHEBI:57597"/>
        <dbReference type="ChEBI" id="CHEBI:58332"/>
        <dbReference type="ChEBI" id="CHEBI:60110"/>
        <dbReference type="ChEBI" id="CHEBI:60377"/>
        <dbReference type="EC" id="2.7.8.5"/>
    </reaction>
</comment>
<evidence type="ECO:0000256" key="10">
    <source>
        <dbReference type="ARBA" id="ARBA00023098"/>
    </source>
</evidence>
<evidence type="ECO:0000256" key="16">
    <source>
        <dbReference type="SAM" id="Phobius"/>
    </source>
</evidence>
<proteinExistence type="inferred from homology"/>
<dbReference type="AlphaFoldDB" id="W6TEK3"/>
<dbReference type="PROSITE" id="PS00379">
    <property type="entry name" value="CDP_ALCOHOL_P_TRANSF"/>
    <property type="match status" value="1"/>
</dbReference>
<dbReference type="RefSeq" id="WP_021827242.1">
    <property type="nucleotide sequence ID" value="NZ_AWTR02000059.1"/>
</dbReference>
<keyword evidence="18" id="KW-1185">Reference proteome</keyword>
<comment type="subcellular location">
    <subcellularLocation>
        <location evidence="1">Membrane</location>
        <topology evidence="1">Multi-pass membrane protein</topology>
    </subcellularLocation>
</comment>
<comment type="caution">
    <text evidence="17">The sequence shown here is derived from an EMBL/GenBank/DDBJ whole genome shotgun (WGS) entry which is preliminary data.</text>
</comment>
<evidence type="ECO:0000313" key="17">
    <source>
        <dbReference type="EMBL" id="ETZ07229.1"/>
    </source>
</evidence>
<dbReference type="GO" id="GO:0016020">
    <property type="term" value="C:membrane"/>
    <property type="evidence" value="ECO:0007669"/>
    <property type="project" value="UniProtKB-SubCell"/>
</dbReference>
<organism evidence="17 18">
    <name type="scientific">Holospora obtusa F1</name>
    <dbReference type="NCBI Taxonomy" id="1399147"/>
    <lineage>
        <taxon>Bacteria</taxon>
        <taxon>Pseudomonadati</taxon>
        <taxon>Pseudomonadota</taxon>
        <taxon>Alphaproteobacteria</taxon>
        <taxon>Holosporales</taxon>
        <taxon>Holosporaceae</taxon>
        <taxon>Holospora</taxon>
    </lineage>
</organism>
<dbReference type="STRING" id="1399147.P618_200627"/>
<keyword evidence="10" id="KW-0443">Lipid metabolism</keyword>
<evidence type="ECO:0000256" key="15">
    <source>
        <dbReference type="RuleBase" id="RU003750"/>
    </source>
</evidence>
<evidence type="ECO:0000256" key="6">
    <source>
        <dbReference type="ARBA" id="ARBA00022516"/>
    </source>
</evidence>
<dbReference type="Proteomes" id="UP000019112">
    <property type="component" value="Unassembled WGS sequence"/>
</dbReference>
<keyword evidence="13" id="KW-1208">Phospholipid metabolism</keyword>
<dbReference type="PANTHER" id="PTHR14269:SF11">
    <property type="entry name" value="CDP-DIACYLGLYCEROL--GLYCEROL-3-PHOSPHATE 3-PHOSPHATIDYLTRANSFERASE"/>
    <property type="match status" value="1"/>
</dbReference>
<dbReference type="PIRSF" id="PIRSF000847">
    <property type="entry name" value="Phos_ph_gly_syn"/>
    <property type="match status" value="1"/>
</dbReference>
<keyword evidence="12" id="KW-0594">Phospholipid biosynthesis</keyword>
<keyword evidence="7 15" id="KW-0808">Transferase</keyword>
<dbReference type="EMBL" id="AWTR02000059">
    <property type="protein sequence ID" value="ETZ07229.1"/>
    <property type="molecule type" value="Genomic_DNA"/>
</dbReference>
<feature type="transmembrane region" description="Helical" evidence="16">
    <location>
        <begin position="153"/>
        <end position="175"/>
    </location>
</feature>
<dbReference type="GO" id="GO:0046474">
    <property type="term" value="P:glycerophospholipid biosynthetic process"/>
    <property type="evidence" value="ECO:0007669"/>
    <property type="project" value="TreeGrafter"/>
</dbReference>
<evidence type="ECO:0000256" key="8">
    <source>
        <dbReference type="ARBA" id="ARBA00022692"/>
    </source>
</evidence>
<reference evidence="17 18" key="1">
    <citation type="journal article" date="2014" name="FEMS Microbiol. Lett.">
        <title>Draft genome sequences of three Holospora species (Holospora obtusa, Holospora undulata, and Holospora elegans), endonuclear symbiotic bacteria of the ciliate Paramecium caudatum.</title>
        <authorList>
            <person name="Dohra H."/>
            <person name="Tanaka K."/>
            <person name="Suzuki T."/>
            <person name="Fujishima M."/>
            <person name="Suzuki H."/>
        </authorList>
    </citation>
    <scope>NUCLEOTIDE SEQUENCE [LARGE SCALE GENOMIC DNA]</scope>
    <source>
        <strain evidence="17 18">F1</strain>
    </source>
</reference>
<evidence type="ECO:0000256" key="9">
    <source>
        <dbReference type="ARBA" id="ARBA00022989"/>
    </source>
</evidence>
<name>W6TEK3_HOLOB</name>
<dbReference type="EC" id="2.7.8.5" evidence="4"/>
<evidence type="ECO:0000256" key="3">
    <source>
        <dbReference type="ARBA" id="ARBA00010441"/>
    </source>
</evidence>
<keyword evidence="9 16" id="KW-1133">Transmembrane helix</keyword>
<evidence type="ECO:0000313" key="18">
    <source>
        <dbReference type="Proteomes" id="UP000019112"/>
    </source>
</evidence>
<evidence type="ECO:0000256" key="12">
    <source>
        <dbReference type="ARBA" id="ARBA00023209"/>
    </source>
</evidence>
<dbReference type="InterPro" id="IPR048254">
    <property type="entry name" value="CDP_ALCOHOL_P_TRANSF_CS"/>
</dbReference>
<dbReference type="GO" id="GO:0008444">
    <property type="term" value="F:CDP-diacylglycerol-glycerol-3-phosphate 3-phosphatidyltransferase activity"/>
    <property type="evidence" value="ECO:0007669"/>
    <property type="project" value="UniProtKB-EC"/>
</dbReference>
<evidence type="ECO:0000256" key="1">
    <source>
        <dbReference type="ARBA" id="ARBA00004141"/>
    </source>
</evidence>
<dbReference type="InterPro" id="IPR004570">
    <property type="entry name" value="Phosphatidylglycerol_P_synth"/>
</dbReference>
<dbReference type="InterPro" id="IPR050324">
    <property type="entry name" value="CDP-alcohol_PTase-I"/>
</dbReference>
<protein>
    <recommendedName>
        <fullName evidence="5">CDP-diacylglycerol--glycerol-3-phosphate 3-phosphatidyltransferase</fullName>
        <ecNumber evidence="4">2.7.8.5</ecNumber>
    </recommendedName>
</protein>
<feature type="transmembrane region" description="Helical" evidence="16">
    <location>
        <begin position="126"/>
        <end position="147"/>
    </location>
</feature>
<keyword evidence="11 16" id="KW-0472">Membrane</keyword>
<keyword evidence="6" id="KW-0444">Lipid biosynthesis</keyword>
<gene>
    <name evidence="17" type="ORF">P618_200627</name>
</gene>
<dbReference type="OrthoDB" id="9796672at2"/>
<accession>W6TEK3</accession>
<evidence type="ECO:0000256" key="5">
    <source>
        <dbReference type="ARBA" id="ARBA00014944"/>
    </source>
</evidence>
<dbReference type="InterPro" id="IPR000462">
    <property type="entry name" value="CDP-OH_P_trans"/>
</dbReference>
<evidence type="ECO:0000256" key="13">
    <source>
        <dbReference type="ARBA" id="ARBA00023264"/>
    </source>
</evidence>
<evidence type="ECO:0000256" key="14">
    <source>
        <dbReference type="ARBA" id="ARBA00048586"/>
    </source>
</evidence>